<evidence type="ECO:0008006" key="3">
    <source>
        <dbReference type="Google" id="ProtNLM"/>
    </source>
</evidence>
<reference evidence="1 2" key="1">
    <citation type="submission" date="2022-05" db="EMBL/GenBank/DDBJ databases">
        <title>Genome Sequencing of Bee-Associated Microbes.</title>
        <authorList>
            <person name="Dunlap C."/>
        </authorList>
    </citation>
    <scope>NUCLEOTIDE SEQUENCE [LARGE SCALE GENOMIC DNA]</scope>
    <source>
        <strain evidence="1 2">NRRL B-04010</strain>
    </source>
</reference>
<evidence type="ECO:0000313" key="2">
    <source>
        <dbReference type="Proteomes" id="UP001527181"/>
    </source>
</evidence>
<evidence type="ECO:0000313" key="1">
    <source>
        <dbReference type="EMBL" id="MCY9759164.1"/>
    </source>
</evidence>
<gene>
    <name evidence="1" type="ORF">M5X12_01115</name>
</gene>
<dbReference type="EMBL" id="JAMDNP010000002">
    <property type="protein sequence ID" value="MCY9759164.1"/>
    <property type="molecule type" value="Genomic_DNA"/>
</dbReference>
<dbReference type="Proteomes" id="UP001527181">
    <property type="component" value="Unassembled WGS sequence"/>
</dbReference>
<sequence>MITLYHGTGRNRADKIIQSGRIQHWVDRFWEDTSDGYVYLTDSINSAIMWANKNHLLEKNPRESSFVVFECRIDKNELVPDIDELKINAPHTKLKDIDQITALESLQICRAARISRDLVIGTDIIRYMELPNANYFEHPLLHVTKACVRVRTNIDCSEEFIWKQAGC</sequence>
<proteinExistence type="predicted"/>
<dbReference type="RefSeq" id="WP_268594683.1">
    <property type="nucleotide sequence ID" value="NZ_JAMDLX010000105.1"/>
</dbReference>
<accession>A0ABT4GR45</accession>
<protein>
    <recommendedName>
        <fullName evidence="3">RES domain-containing protein</fullName>
    </recommendedName>
</protein>
<name>A0ABT4GR45_PAEAL</name>
<comment type="caution">
    <text evidence="1">The sequence shown here is derived from an EMBL/GenBank/DDBJ whole genome shotgun (WGS) entry which is preliminary data.</text>
</comment>
<organism evidence="1 2">
    <name type="scientific">Paenibacillus alvei</name>
    <name type="common">Bacillus alvei</name>
    <dbReference type="NCBI Taxonomy" id="44250"/>
    <lineage>
        <taxon>Bacteria</taxon>
        <taxon>Bacillati</taxon>
        <taxon>Bacillota</taxon>
        <taxon>Bacilli</taxon>
        <taxon>Bacillales</taxon>
        <taxon>Paenibacillaceae</taxon>
        <taxon>Paenibacillus</taxon>
    </lineage>
</organism>
<keyword evidence="2" id="KW-1185">Reference proteome</keyword>